<feature type="region of interest" description="Disordered" evidence="1">
    <location>
        <begin position="1"/>
        <end position="101"/>
    </location>
</feature>
<evidence type="ECO:0000313" key="3">
    <source>
        <dbReference type="Proteomes" id="UP001187192"/>
    </source>
</evidence>
<comment type="caution">
    <text evidence="2">The sequence shown here is derived from an EMBL/GenBank/DDBJ whole genome shotgun (WGS) entry which is preliminary data.</text>
</comment>
<evidence type="ECO:0000313" key="2">
    <source>
        <dbReference type="EMBL" id="GMN24533.1"/>
    </source>
</evidence>
<dbReference type="Proteomes" id="UP001187192">
    <property type="component" value="Unassembled WGS sequence"/>
</dbReference>
<name>A0AA88CK99_FICCA</name>
<gene>
    <name evidence="2" type="ORF">TIFTF001_000604</name>
</gene>
<reference evidence="2" key="1">
    <citation type="submission" date="2023-07" db="EMBL/GenBank/DDBJ databases">
        <title>draft genome sequence of fig (Ficus carica).</title>
        <authorList>
            <person name="Takahashi T."/>
            <person name="Nishimura K."/>
        </authorList>
    </citation>
    <scope>NUCLEOTIDE SEQUENCE</scope>
</reference>
<dbReference type="EMBL" id="BTGU01000001">
    <property type="protein sequence ID" value="GMN24533.1"/>
    <property type="molecule type" value="Genomic_DNA"/>
</dbReference>
<keyword evidence="3" id="KW-1185">Reference proteome</keyword>
<evidence type="ECO:0000256" key="1">
    <source>
        <dbReference type="SAM" id="MobiDB-lite"/>
    </source>
</evidence>
<protein>
    <submittedName>
        <fullName evidence="2">Uncharacterized protein</fullName>
    </submittedName>
</protein>
<feature type="compositionally biased region" description="Polar residues" evidence="1">
    <location>
        <begin position="1"/>
        <end position="11"/>
    </location>
</feature>
<dbReference type="AlphaFoldDB" id="A0AA88CK99"/>
<organism evidence="2 3">
    <name type="scientific">Ficus carica</name>
    <name type="common">Common fig</name>
    <dbReference type="NCBI Taxonomy" id="3494"/>
    <lineage>
        <taxon>Eukaryota</taxon>
        <taxon>Viridiplantae</taxon>
        <taxon>Streptophyta</taxon>
        <taxon>Embryophyta</taxon>
        <taxon>Tracheophyta</taxon>
        <taxon>Spermatophyta</taxon>
        <taxon>Magnoliopsida</taxon>
        <taxon>eudicotyledons</taxon>
        <taxon>Gunneridae</taxon>
        <taxon>Pentapetalae</taxon>
        <taxon>rosids</taxon>
        <taxon>fabids</taxon>
        <taxon>Rosales</taxon>
        <taxon>Moraceae</taxon>
        <taxon>Ficeae</taxon>
        <taxon>Ficus</taxon>
    </lineage>
</organism>
<sequence length="101" mass="10754">METSLLPQPSTDEGAALPDVDDGPKSAPPVLDVDDEPTRPPPPPKHQICAPSLPTPTKTPSPNQICAAPFSPHDASDELPPTKQIYAPPPPPLPKYQPKNR</sequence>
<proteinExistence type="predicted"/>
<accession>A0AA88CK99</accession>